<keyword evidence="4" id="KW-0418">Kinase</keyword>
<evidence type="ECO:0000313" key="5">
    <source>
        <dbReference type="Proteomes" id="UP000439903"/>
    </source>
</evidence>
<proteinExistence type="predicted"/>
<dbReference type="PRINTS" id="PR00109">
    <property type="entry name" value="TYRKINASE"/>
</dbReference>
<reference evidence="4 5" key="1">
    <citation type="journal article" date="2019" name="Environ. Microbiol.">
        <title>At the nexus of three kingdoms: the genome of the mycorrhizal fungus Gigaspora margarita provides insights into plant, endobacterial and fungal interactions.</title>
        <authorList>
            <person name="Venice F."/>
            <person name="Ghignone S."/>
            <person name="Salvioli di Fossalunga A."/>
            <person name="Amselem J."/>
            <person name="Novero M."/>
            <person name="Xianan X."/>
            <person name="Sedzielewska Toro K."/>
            <person name="Morin E."/>
            <person name="Lipzen A."/>
            <person name="Grigoriev I.V."/>
            <person name="Henrissat B."/>
            <person name="Martin F.M."/>
            <person name="Bonfante P."/>
        </authorList>
    </citation>
    <scope>NUCLEOTIDE SEQUENCE [LARGE SCALE GENOMIC DNA]</scope>
    <source>
        <strain evidence="4 5">BEG34</strain>
    </source>
</reference>
<evidence type="ECO:0000259" key="3">
    <source>
        <dbReference type="PROSITE" id="PS50011"/>
    </source>
</evidence>
<dbReference type="EMBL" id="WTPW01002196">
    <property type="protein sequence ID" value="KAF0392213.1"/>
    <property type="molecule type" value="Genomic_DNA"/>
</dbReference>
<keyword evidence="4" id="KW-0808">Transferase</keyword>
<comment type="caution">
    <text evidence="4">The sequence shown here is derived from an EMBL/GenBank/DDBJ whole genome shotgun (WGS) entry which is preliminary data.</text>
</comment>
<dbReference type="InterPro" id="IPR000719">
    <property type="entry name" value="Prot_kinase_dom"/>
</dbReference>
<protein>
    <submittedName>
        <fullName evidence="4">Kinase-like protein</fullName>
    </submittedName>
</protein>
<dbReference type="GO" id="GO:0097527">
    <property type="term" value="P:necroptotic signaling pathway"/>
    <property type="evidence" value="ECO:0007669"/>
    <property type="project" value="TreeGrafter"/>
</dbReference>
<accession>A0A8H4A2E1</accession>
<sequence length="310" mass="36613">MEQESLEDAIRRENIKSYDYNEFSFPKKIGKGGFATVYISEWKDRPSKGSYNIILQFAKDGDLRTYLKENFSNLEWTDKFKMAYEISNGLAYLHKKKIIHRDLHSKNILVHEKRMLIADFGLSKDETSITSNSSIGGVAAYIDPKCFEGSKYKRGKKSDIFSFGVILWEISSGKPPFQSFNQEYIQVQRYLGKREEPIEGTPELYIQLYERCWDRDPNKRPKLDDVSEKLKDLWTGEVFESILRIISLKLMFIKFINSIKVLKDHVYWNYDQNQCQSLEEFSKKLEGLQDLFKQVHFKFIAKYRGWRVSF</sequence>
<dbReference type="Gene3D" id="1.10.510.10">
    <property type="entry name" value="Transferase(Phosphotransferase) domain 1"/>
    <property type="match status" value="1"/>
</dbReference>
<keyword evidence="5" id="KW-1185">Reference proteome</keyword>
<dbReference type="AlphaFoldDB" id="A0A8H4A2E1"/>
<organism evidence="4 5">
    <name type="scientific">Gigaspora margarita</name>
    <dbReference type="NCBI Taxonomy" id="4874"/>
    <lineage>
        <taxon>Eukaryota</taxon>
        <taxon>Fungi</taxon>
        <taxon>Fungi incertae sedis</taxon>
        <taxon>Mucoromycota</taxon>
        <taxon>Glomeromycotina</taxon>
        <taxon>Glomeromycetes</taxon>
        <taxon>Diversisporales</taxon>
        <taxon>Gigasporaceae</taxon>
        <taxon>Gigaspora</taxon>
    </lineage>
</organism>
<name>A0A8H4A2E1_GIGMA</name>
<evidence type="ECO:0000256" key="1">
    <source>
        <dbReference type="ARBA" id="ARBA00022741"/>
    </source>
</evidence>
<dbReference type="Proteomes" id="UP000439903">
    <property type="component" value="Unassembled WGS sequence"/>
</dbReference>
<feature type="domain" description="Protein kinase" evidence="3">
    <location>
        <begin position="1"/>
        <end position="235"/>
    </location>
</feature>
<dbReference type="SUPFAM" id="SSF56112">
    <property type="entry name" value="Protein kinase-like (PK-like)"/>
    <property type="match status" value="1"/>
</dbReference>
<dbReference type="InterPro" id="IPR001245">
    <property type="entry name" value="Ser-Thr/Tyr_kinase_cat_dom"/>
</dbReference>
<dbReference type="Pfam" id="PF07714">
    <property type="entry name" value="PK_Tyr_Ser-Thr"/>
    <property type="match status" value="1"/>
</dbReference>
<dbReference type="PANTHER" id="PTHR44329">
    <property type="entry name" value="SERINE/THREONINE-PROTEIN KINASE TNNI3K-RELATED"/>
    <property type="match status" value="1"/>
</dbReference>
<dbReference type="PANTHER" id="PTHR44329:SF298">
    <property type="entry name" value="MIXED LINEAGE KINASE DOMAIN-LIKE PROTEIN"/>
    <property type="match status" value="1"/>
</dbReference>
<dbReference type="GO" id="GO:0004672">
    <property type="term" value="F:protein kinase activity"/>
    <property type="evidence" value="ECO:0007669"/>
    <property type="project" value="InterPro"/>
</dbReference>
<keyword evidence="1" id="KW-0547">Nucleotide-binding</keyword>
<gene>
    <name evidence="4" type="ORF">F8M41_010565</name>
</gene>
<dbReference type="InterPro" id="IPR011009">
    <property type="entry name" value="Kinase-like_dom_sf"/>
</dbReference>
<evidence type="ECO:0000313" key="4">
    <source>
        <dbReference type="EMBL" id="KAF0392213.1"/>
    </source>
</evidence>
<dbReference type="OrthoDB" id="2441994at2759"/>
<dbReference type="PROSITE" id="PS50011">
    <property type="entry name" value="PROTEIN_KINASE_DOM"/>
    <property type="match status" value="1"/>
</dbReference>
<keyword evidence="2" id="KW-0067">ATP-binding</keyword>
<evidence type="ECO:0000256" key="2">
    <source>
        <dbReference type="ARBA" id="ARBA00022840"/>
    </source>
</evidence>
<dbReference type="GO" id="GO:0005524">
    <property type="term" value="F:ATP binding"/>
    <property type="evidence" value="ECO:0007669"/>
    <property type="project" value="UniProtKB-KW"/>
</dbReference>
<dbReference type="InterPro" id="IPR051681">
    <property type="entry name" value="Ser/Thr_Kinases-Pseudokinases"/>
</dbReference>